<keyword evidence="2" id="KW-0472">Membrane</keyword>
<dbReference type="EMBL" id="CACVKT020010322">
    <property type="protein sequence ID" value="CAC5425810.1"/>
    <property type="molecule type" value="Genomic_DNA"/>
</dbReference>
<reference evidence="4 5" key="1">
    <citation type="submission" date="2020-06" db="EMBL/GenBank/DDBJ databases">
        <authorList>
            <person name="Li R."/>
            <person name="Bekaert M."/>
        </authorList>
    </citation>
    <scope>NUCLEOTIDE SEQUENCE [LARGE SCALE GENOMIC DNA]</scope>
    <source>
        <strain evidence="5">wild</strain>
    </source>
</reference>
<evidence type="ECO:0000256" key="1">
    <source>
        <dbReference type="PROSITE-ProRule" id="PRU00076"/>
    </source>
</evidence>
<evidence type="ECO:0000256" key="2">
    <source>
        <dbReference type="SAM" id="Phobius"/>
    </source>
</evidence>
<dbReference type="InterPro" id="IPR000742">
    <property type="entry name" value="EGF"/>
</dbReference>
<organism evidence="4 5">
    <name type="scientific">Mytilus coruscus</name>
    <name type="common">Sea mussel</name>
    <dbReference type="NCBI Taxonomy" id="42192"/>
    <lineage>
        <taxon>Eukaryota</taxon>
        <taxon>Metazoa</taxon>
        <taxon>Spiralia</taxon>
        <taxon>Lophotrochozoa</taxon>
        <taxon>Mollusca</taxon>
        <taxon>Bivalvia</taxon>
        <taxon>Autobranchia</taxon>
        <taxon>Pteriomorphia</taxon>
        <taxon>Mytilida</taxon>
        <taxon>Mytiloidea</taxon>
        <taxon>Mytilidae</taxon>
        <taxon>Mytilinae</taxon>
        <taxon>Mytilus</taxon>
    </lineage>
</organism>
<dbReference type="OrthoDB" id="9987373at2759"/>
<feature type="transmembrane region" description="Helical" evidence="2">
    <location>
        <begin position="159"/>
        <end position="182"/>
    </location>
</feature>
<keyword evidence="5" id="KW-1185">Reference proteome</keyword>
<accession>A0A6J8EZA2</accession>
<name>A0A6J8EZA2_MYTCO</name>
<dbReference type="Proteomes" id="UP000507470">
    <property type="component" value="Unassembled WGS sequence"/>
</dbReference>
<feature type="transmembrane region" description="Helical" evidence="2">
    <location>
        <begin position="53"/>
        <end position="71"/>
    </location>
</feature>
<protein>
    <recommendedName>
        <fullName evidence="3">EGF-like domain-containing protein</fullName>
    </recommendedName>
</protein>
<dbReference type="AlphaFoldDB" id="A0A6J8EZA2"/>
<evidence type="ECO:0000259" key="3">
    <source>
        <dbReference type="PROSITE" id="PS50026"/>
    </source>
</evidence>
<proteinExistence type="predicted"/>
<dbReference type="Gene3D" id="2.10.25.10">
    <property type="entry name" value="Laminin"/>
    <property type="match status" value="1"/>
</dbReference>
<keyword evidence="2" id="KW-1133">Transmembrane helix</keyword>
<evidence type="ECO:0000313" key="5">
    <source>
        <dbReference type="Proteomes" id="UP000507470"/>
    </source>
</evidence>
<dbReference type="PROSITE" id="PS50026">
    <property type="entry name" value="EGF_3"/>
    <property type="match status" value="1"/>
</dbReference>
<gene>
    <name evidence="4" type="ORF">MCOR_57595</name>
</gene>
<sequence length="315" mass="35982">MQKRLFQSQQIRAVDDANVVGSESNVLEVIIVLIFQPYIKTTDRNATDITNDIYIIIIGSGTIGIFIIIKYPTLQQVLELVIKALQEIESQLCSKEYRFDKGYCYWFEPCIINPCQNGGNCVVNIQRKPTCLCSEDDEHTYSGANCENKTSKLFSDLKYIAAAAAGWFAAVVLIIVVICCICRQKKGDKKAQYDNENIHEHETLSYNHPMGLLGRQRVPSNFYLTNASKDDSYFIDYGRRHTYLEENMDNSDVSIIHDSTVQINEVDRTRNIRNQTFSKHAIFTIMAQNHGNLSVICLDFERSHIIMCTHRVPES</sequence>
<evidence type="ECO:0000313" key="4">
    <source>
        <dbReference type="EMBL" id="CAC5425810.1"/>
    </source>
</evidence>
<feature type="domain" description="EGF-like" evidence="3">
    <location>
        <begin position="106"/>
        <end position="147"/>
    </location>
</feature>
<keyword evidence="2" id="KW-0812">Transmembrane</keyword>
<keyword evidence="1" id="KW-0245">EGF-like domain</keyword>
<dbReference type="SUPFAM" id="SSF57196">
    <property type="entry name" value="EGF/Laminin"/>
    <property type="match status" value="1"/>
</dbReference>
<comment type="caution">
    <text evidence="1">Lacks conserved residue(s) required for the propagation of feature annotation.</text>
</comment>